<accession>A0ABV5DYX2</accession>
<proteinExistence type="predicted"/>
<dbReference type="Proteomes" id="UP001585053">
    <property type="component" value="Unassembled WGS sequence"/>
</dbReference>
<evidence type="ECO:0000313" key="1">
    <source>
        <dbReference type="EMBL" id="MFB8769787.1"/>
    </source>
</evidence>
<dbReference type="RefSeq" id="WP_357717373.1">
    <property type="nucleotide sequence ID" value="NZ_JAYMRS010000007.1"/>
</dbReference>
<comment type="caution">
    <text evidence="1">The sequence shown here is derived from an EMBL/GenBank/DDBJ whole genome shotgun (WGS) entry which is preliminary data.</text>
</comment>
<dbReference type="InterPro" id="IPR046561">
    <property type="entry name" value="DUF6716"/>
</dbReference>
<sequence>MSLVPTWSRASVPGRSLVVLAIADSAPRARLAATMLDTLPGPGHAHGLAVLRSAATPSPARIRAELEDTRQAGRRIPLLTTGQIRRLIRRRRPDAVLLDCSGPHTETLSGLGRSFLRRYRPVVVSSLPVPAPEATEGEWLHRSRSDLLVAHSHREMDEYTVLAEKLGIRTQVGLAGVFPRTGQGPVSGRRDRVVFAAEGGLPDGNLGRETLLLALADLARNRPDLEVVLHLGHEDHPEPMETWHALAGAGRVDASALTVTSGALRRQLDHARGLVALGSEPVLVALSARVPCLVLTDFGRERGDLFEDSGLLGDLGDLRLARFHKPKRAWGEYNHFHPASEDDWVARLHELCLNVTRGRIS</sequence>
<dbReference type="Pfam" id="PF20471">
    <property type="entry name" value="DUF6716"/>
    <property type="match status" value="1"/>
</dbReference>
<gene>
    <name evidence="1" type="ORF">VSQ78_18920</name>
</gene>
<evidence type="ECO:0000313" key="2">
    <source>
        <dbReference type="Proteomes" id="UP001585053"/>
    </source>
</evidence>
<keyword evidence="2" id="KW-1185">Reference proteome</keyword>
<name>A0ABV5DYX2_9ACTN</name>
<protein>
    <submittedName>
        <fullName evidence="1">DUF6716 putative glycosyltransferase</fullName>
    </submittedName>
</protein>
<reference evidence="1 2" key="1">
    <citation type="submission" date="2024-01" db="EMBL/GenBank/DDBJ databases">
        <title>Genome mining of biosynthetic gene clusters to explore secondary metabolites of Streptomyces sp.</title>
        <authorList>
            <person name="Baig A."/>
            <person name="Ajitkumar Shintre N."/>
            <person name="Kumar H."/>
            <person name="Anbarasu A."/>
            <person name="Ramaiah S."/>
        </authorList>
    </citation>
    <scope>NUCLEOTIDE SEQUENCE [LARGE SCALE GENOMIC DNA]</scope>
    <source>
        <strain evidence="1 2">A01</strain>
    </source>
</reference>
<dbReference type="EMBL" id="JAYMRS010000007">
    <property type="protein sequence ID" value="MFB8769787.1"/>
    <property type="molecule type" value="Genomic_DNA"/>
</dbReference>
<organism evidence="1 2">
    <name type="scientific">Nocardiopsis alba</name>
    <dbReference type="NCBI Taxonomy" id="53437"/>
    <lineage>
        <taxon>Bacteria</taxon>
        <taxon>Bacillati</taxon>
        <taxon>Actinomycetota</taxon>
        <taxon>Actinomycetes</taxon>
        <taxon>Streptosporangiales</taxon>
        <taxon>Nocardiopsidaceae</taxon>
        <taxon>Nocardiopsis</taxon>
    </lineage>
</organism>